<reference evidence="4" key="3">
    <citation type="submission" date="2016-05" db="EMBL/GenBank/DDBJ databases">
        <authorList>
            <person name="Naeem R."/>
        </authorList>
    </citation>
    <scope>NUCLEOTIDE SEQUENCE [LARGE SCALE GENOMIC DNA]</scope>
</reference>
<protein>
    <submittedName>
        <fullName evidence="1">Uncharacterized protein</fullName>
    </submittedName>
</protein>
<organism evidence="1 4">
    <name type="scientific">Plasmodium ovale wallikeri</name>
    <dbReference type="NCBI Taxonomy" id="864142"/>
    <lineage>
        <taxon>Eukaryota</taxon>
        <taxon>Sar</taxon>
        <taxon>Alveolata</taxon>
        <taxon>Apicomplexa</taxon>
        <taxon>Aconoidasida</taxon>
        <taxon>Haemosporida</taxon>
        <taxon>Plasmodiidae</taxon>
        <taxon>Plasmodium</taxon>
        <taxon>Plasmodium (Plasmodium)</taxon>
    </lineage>
</organism>
<evidence type="ECO:0000313" key="2">
    <source>
        <dbReference type="EMBL" id="SBT48501.1"/>
    </source>
</evidence>
<reference evidence="1" key="1">
    <citation type="submission" date="2016-05" db="EMBL/GenBank/DDBJ databases">
        <authorList>
            <person name="Lavstsen T."/>
            <person name="Jespersen J.S."/>
        </authorList>
    </citation>
    <scope>NUCLEOTIDE SEQUENCE [LARGE SCALE GENOMIC DNA]</scope>
</reference>
<keyword evidence="4" id="KW-1185">Reference proteome</keyword>
<accession>A0A1A8ZV92</accession>
<name>A0A1A8ZV92_PLAOA</name>
<reference evidence="3" key="2">
    <citation type="submission" date="2016-05" db="EMBL/GenBank/DDBJ databases">
        <authorList>
            <person name="Naeem Raeece"/>
        </authorList>
    </citation>
    <scope>NUCLEOTIDE SEQUENCE [LARGE SCALE GENOMIC DNA]</scope>
</reference>
<evidence type="ECO:0000313" key="1">
    <source>
        <dbReference type="EMBL" id="SBT48038.1"/>
    </source>
</evidence>
<evidence type="ECO:0000313" key="3">
    <source>
        <dbReference type="Proteomes" id="UP000078550"/>
    </source>
</evidence>
<dbReference type="AlphaFoldDB" id="A0A1A8ZV92"/>
<dbReference type="EMBL" id="FLRE01000191">
    <property type="protein sequence ID" value="SBT48501.1"/>
    <property type="molecule type" value="Genomic_DNA"/>
</dbReference>
<proteinExistence type="predicted"/>
<evidence type="ECO:0000313" key="4">
    <source>
        <dbReference type="Proteomes" id="UP000078555"/>
    </source>
</evidence>
<dbReference type="Proteomes" id="UP000078550">
    <property type="component" value="Unassembled WGS sequence"/>
</dbReference>
<gene>
    <name evidence="1" type="ORF">POVWA1_056880</name>
    <name evidence="2" type="ORF">POVWA2_056270</name>
</gene>
<sequence length="158" mass="18712">MIIFRISSFSRSENCQVQRSDCVHLRKQFCDNILPQSPSQFLTFGMRFSTFLRNLMTAPQNFSKLLFLFSHECGGRAGKRLLKKKPLLCEHLKGVNTLPKSMDQESLKYHQSYYCTVKVQVLYHFFIVNFLRIAVERKSNFLKRYLHVRIYECTTFHA</sequence>
<dbReference type="Proteomes" id="UP000078555">
    <property type="component" value="Unassembled WGS sequence"/>
</dbReference>
<dbReference type="EMBL" id="FLRD01000149">
    <property type="protein sequence ID" value="SBT48038.1"/>
    <property type="molecule type" value="Genomic_DNA"/>
</dbReference>